<reference evidence="2" key="2">
    <citation type="journal article" date="2015" name="Data Brief">
        <title>Shoot transcriptome of the giant reed, Arundo donax.</title>
        <authorList>
            <person name="Barrero R.A."/>
            <person name="Guerrero F.D."/>
            <person name="Moolhuijzen P."/>
            <person name="Goolsby J.A."/>
            <person name="Tidwell J."/>
            <person name="Bellgard S.E."/>
            <person name="Bellgard M.I."/>
        </authorList>
    </citation>
    <scope>NUCLEOTIDE SEQUENCE</scope>
    <source>
        <tissue evidence="2">Shoot tissue taken approximately 20 cm above the soil surface</tissue>
    </source>
</reference>
<evidence type="ECO:0000313" key="2">
    <source>
        <dbReference type="EMBL" id="JAD60456.1"/>
    </source>
</evidence>
<proteinExistence type="predicted"/>
<sequence length="32" mass="3270">MVPSNETRARAGRGGKSLRRVSVGGSAGSLVR</sequence>
<dbReference type="AlphaFoldDB" id="A0A0A9BAU6"/>
<organism evidence="2">
    <name type="scientific">Arundo donax</name>
    <name type="common">Giant reed</name>
    <name type="synonym">Donax arundinaceus</name>
    <dbReference type="NCBI Taxonomy" id="35708"/>
    <lineage>
        <taxon>Eukaryota</taxon>
        <taxon>Viridiplantae</taxon>
        <taxon>Streptophyta</taxon>
        <taxon>Embryophyta</taxon>
        <taxon>Tracheophyta</taxon>
        <taxon>Spermatophyta</taxon>
        <taxon>Magnoliopsida</taxon>
        <taxon>Liliopsida</taxon>
        <taxon>Poales</taxon>
        <taxon>Poaceae</taxon>
        <taxon>PACMAD clade</taxon>
        <taxon>Arundinoideae</taxon>
        <taxon>Arundineae</taxon>
        <taxon>Arundo</taxon>
    </lineage>
</organism>
<name>A0A0A9BAU6_ARUDO</name>
<reference evidence="2" key="1">
    <citation type="submission" date="2014-09" db="EMBL/GenBank/DDBJ databases">
        <authorList>
            <person name="Magalhaes I.L.F."/>
            <person name="Oliveira U."/>
            <person name="Santos F.R."/>
            <person name="Vidigal T.H.D.A."/>
            <person name="Brescovit A.D."/>
            <person name="Santos A.J."/>
        </authorList>
    </citation>
    <scope>NUCLEOTIDE SEQUENCE</scope>
    <source>
        <tissue evidence="2">Shoot tissue taken approximately 20 cm above the soil surface</tissue>
    </source>
</reference>
<feature type="compositionally biased region" description="Basic residues" evidence="1">
    <location>
        <begin position="10"/>
        <end position="19"/>
    </location>
</feature>
<feature type="region of interest" description="Disordered" evidence="1">
    <location>
        <begin position="1"/>
        <end position="32"/>
    </location>
</feature>
<evidence type="ECO:0000256" key="1">
    <source>
        <dbReference type="SAM" id="MobiDB-lite"/>
    </source>
</evidence>
<accession>A0A0A9BAU6</accession>
<protein>
    <submittedName>
        <fullName evidence="2">Uncharacterized protein</fullName>
    </submittedName>
</protein>
<dbReference type="EMBL" id="GBRH01237439">
    <property type="protein sequence ID" value="JAD60456.1"/>
    <property type="molecule type" value="Transcribed_RNA"/>
</dbReference>